<dbReference type="AlphaFoldDB" id="T1BWP6"/>
<dbReference type="GO" id="GO:0006298">
    <property type="term" value="P:mismatch repair"/>
    <property type="evidence" value="ECO:0007669"/>
    <property type="project" value="InterPro"/>
</dbReference>
<dbReference type="Gene3D" id="3.40.1170.10">
    <property type="entry name" value="DNA repair protein MutS, domain I"/>
    <property type="match status" value="1"/>
</dbReference>
<feature type="non-terminal residue" evidence="7">
    <location>
        <position position="118"/>
    </location>
</feature>
<dbReference type="FunFam" id="3.40.1170.10:FF:000001">
    <property type="entry name" value="DNA mismatch repair protein MutS"/>
    <property type="match status" value="1"/>
</dbReference>
<keyword evidence="3" id="KW-0067">ATP-binding</keyword>
<evidence type="ECO:0000256" key="3">
    <source>
        <dbReference type="ARBA" id="ARBA00022840"/>
    </source>
</evidence>
<sequence length="118" mass="13574">MAEPTPMMAQYQGVRARYPGHLVLFRVGDFYETFYEDAETLSRELEVVLTSRSFEGEEPVPLAGVPHHAIEPYLARLVRKGYRVVICDQVEDPKKARGLVRREVTRVLTPGRSWKRPC</sequence>
<dbReference type="InterPro" id="IPR016151">
    <property type="entry name" value="DNA_mismatch_repair_MutS_N"/>
</dbReference>
<protein>
    <submittedName>
        <fullName evidence="7">DNA mismatch repair protein MutS</fullName>
    </submittedName>
</protein>
<dbReference type="Pfam" id="PF01624">
    <property type="entry name" value="MutS_I"/>
    <property type="match status" value="1"/>
</dbReference>
<evidence type="ECO:0000256" key="5">
    <source>
        <dbReference type="ARBA" id="ARBA00023204"/>
    </source>
</evidence>
<keyword evidence="2" id="KW-0227">DNA damage</keyword>
<dbReference type="GO" id="GO:0030983">
    <property type="term" value="F:mismatched DNA binding"/>
    <property type="evidence" value="ECO:0007669"/>
    <property type="project" value="InterPro"/>
</dbReference>
<gene>
    <name evidence="7" type="ORF">B1B_01092</name>
</gene>
<dbReference type="InterPro" id="IPR007695">
    <property type="entry name" value="DNA_mismatch_repair_MutS-lik_N"/>
</dbReference>
<proteinExistence type="predicted"/>
<evidence type="ECO:0000259" key="6">
    <source>
        <dbReference type="Pfam" id="PF01624"/>
    </source>
</evidence>
<keyword evidence="1" id="KW-0547">Nucleotide-binding</keyword>
<keyword evidence="4" id="KW-0238">DNA-binding</keyword>
<evidence type="ECO:0000256" key="2">
    <source>
        <dbReference type="ARBA" id="ARBA00022763"/>
    </source>
</evidence>
<evidence type="ECO:0000256" key="4">
    <source>
        <dbReference type="ARBA" id="ARBA00023125"/>
    </source>
</evidence>
<reference evidence="7" key="1">
    <citation type="submission" date="2013-08" db="EMBL/GenBank/DDBJ databases">
        <authorList>
            <person name="Mendez C."/>
            <person name="Richter M."/>
            <person name="Ferrer M."/>
            <person name="Sanchez J."/>
        </authorList>
    </citation>
    <scope>NUCLEOTIDE SEQUENCE</scope>
</reference>
<reference evidence="7" key="2">
    <citation type="journal article" date="2014" name="ISME J.">
        <title>Microbial stratification in low pH oxic and suboxic macroscopic growths along an acid mine drainage.</title>
        <authorList>
            <person name="Mendez-Garcia C."/>
            <person name="Mesa V."/>
            <person name="Sprenger R.R."/>
            <person name="Richter M."/>
            <person name="Diez M.S."/>
            <person name="Solano J."/>
            <person name="Bargiela R."/>
            <person name="Golyshina O.V."/>
            <person name="Manteca A."/>
            <person name="Ramos J.L."/>
            <person name="Gallego J.R."/>
            <person name="Llorente I."/>
            <person name="Martins Dos Santos V.A."/>
            <person name="Jensen O.N."/>
            <person name="Pelaez A.I."/>
            <person name="Sanchez J."/>
            <person name="Ferrer M."/>
        </authorList>
    </citation>
    <scope>NUCLEOTIDE SEQUENCE</scope>
</reference>
<name>T1BWP6_9ZZZZ</name>
<dbReference type="GO" id="GO:0005524">
    <property type="term" value="F:ATP binding"/>
    <property type="evidence" value="ECO:0007669"/>
    <property type="project" value="UniProtKB-KW"/>
</dbReference>
<evidence type="ECO:0000313" key="7">
    <source>
        <dbReference type="EMBL" id="EQD77386.1"/>
    </source>
</evidence>
<feature type="domain" description="DNA mismatch repair protein MutS-like N-terminal" evidence="6">
    <location>
        <begin position="5"/>
        <end position="112"/>
    </location>
</feature>
<organism evidence="7">
    <name type="scientific">mine drainage metagenome</name>
    <dbReference type="NCBI Taxonomy" id="410659"/>
    <lineage>
        <taxon>unclassified sequences</taxon>
        <taxon>metagenomes</taxon>
        <taxon>ecological metagenomes</taxon>
    </lineage>
</organism>
<keyword evidence="5" id="KW-0234">DNA repair</keyword>
<comment type="caution">
    <text evidence="7">The sequence shown here is derived from an EMBL/GenBank/DDBJ whole genome shotgun (WGS) entry which is preliminary data.</text>
</comment>
<accession>T1BWP6</accession>
<dbReference type="EMBL" id="AUZY01000796">
    <property type="protein sequence ID" value="EQD77386.1"/>
    <property type="molecule type" value="Genomic_DNA"/>
</dbReference>
<dbReference type="SUPFAM" id="SSF55271">
    <property type="entry name" value="DNA repair protein MutS, domain I"/>
    <property type="match status" value="1"/>
</dbReference>
<evidence type="ECO:0000256" key="1">
    <source>
        <dbReference type="ARBA" id="ARBA00022741"/>
    </source>
</evidence>